<feature type="transmembrane region" description="Helical" evidence="1">
    <location>
        <begin position="106"/>
        <end position="128"/>
    </location>
</feature>
<accession>A0A645FYT9</accession>
<evidence type="ECO:0000256" key="1">
    <source>
        <dbReference type="SAM" id="Phobius"/>
    </source>
</evidence>
<proteinExistence type="predicted"/>
<dbReference type="EMBL" id="VSSQ01067318">
    <property type="protein sequence ID" value="MPN19711.1"/>
    <property type="molecule type" value="Genomic_DNA"/>
</dbReference>
<reference evidence="2" key="1">
    <citation type="submission" date="2019-08" db="EMBL/GenBank/DDBJ databases">
        <authorList>
            <person name="Kucharzyk K."/>
            <person name="Murdoch R.W."/>
            <person name="Higgins S."/>
            <person name="Loffler F."/>
        </authorList>
    </citation>
    <scope>NUCLEOTIDE SEQUENCE</scope>
</reference>
<organism evidence="2">
    <name type="scientific">bioreactor metagenome</name>
    <dbReference type="NCBI Taxonomy" id="1076179"/>
    <lineage>
        <taxon>unclassified sequences</taxon>
        <taxon>metagenomes</taxon>
        <taxon>ecological metagenomes</taxon>
    </lineage>
</organism>
<keyword evidence="1" id="KW-0472">Membrane</keyword>
<feature type="transmembrane region" description="Helical" evidence="1">
    <location>
        <begin position="22"/>
        <end position="51"/>
    </location>
</feature>
<keyword evidence="1" id="KW-1133">Transmembrane helix</keyword>
<comment type="caution">
    <text evidence="2">The sequence shown here is derived from an EMBL/GenBank/DDBJ whole genome shotgun (WGS) entry which is preliminary data.</text>
</comment>
<gene>
    <name evidence="2" type="ORF">SDC9_167083</name>
</gene>
<keyword evidence="1" id="KW-0812">Transmembrane</keyword>
<sequence length="132" mass="15033">MLNKSVIVKKSIRHIIVIDKKLVVILLFICLSTNMFKFLRYIFLFLCTIWIKKLERLKKHNRVPIIPSAIEAIKIILLGASPTFNTIVYAAISAATDSKNINIEAIGFLSFMSSFFFAAFSMSISLYLEIII</sequence>
<evidence type="ECO:0000313" key="2">
    <source>
        <dbReference type="EMBL" id="MPN19711.1"/>
    </source>
</evidence>
<dbReference type="AlphaFoldDB" id="A0A645FYT9"/>
<protein>
    <submittedName>
        <fullName evidence="2">Uncharacterized protein</fullName>
    </submittedName>
</protein>
<feature type="transmembrane region" description="Helical" evidence="1">
    <location>
        <begin position="72"/>
        <end position="94"/>
    </location>
</feature>
<name>A0A645FYT9_9ZZZZ</name>